<accession>A0A7D5Z7J7</accession>
<dbReference type="KEGG" id="mbrn:90967804"/>
<gene>
    <name evidence="2" type="ORF">G6M90_00g056780</name>
</gene>
<sequence>MLMGDTSTGAGDVDNPRTPDGPKFAFNSSQLTSARQQYQVTKQDISGSQTYSIHRIFCFLSRTLRQTPNCNTSCEQR</sequence>
<organism evidence="2 3">
    <name type="scientific">Metarhizium brunneum</name>
    <dbReference type="NCBI Taxonomy" id="500148"/>
    <lineage>
        <taxon>Eukaryota</taxon>
        <taxon>Fungi</taxon>
        <taxon>Dikarya</taxon>
        <taxon>Ascomycota</taxon>
        <taxon>Pezizomycotina</taxon>
        <taxon>Sordariomycetes</taxon>
        <taxon>Hypocreomycetidae</taxon>
        <taxon>Hypocreales</taxon>
        <taxon>Clavicipitaceae</taxon>
        <taxon>Metarhizium</taxon>
    </lineage>
</organism>
<name>A0A7D5Z7J7_9HYPO</name>
<keyword evidence="3" id="KW-1185">Reference proteome</keyword>
<evidence type="ECO:0000256" key="1">
    <source>
        <dbReference type="SAM" id="MobiDB-lite"/>
    </source>
</evidence>
<proteinExistence type="predicted"/>
<evidence type="ECO:0000313" key="3">
    <source>
        <dbReference type="Proteomes" id="UP000510686"/>
    </source>
</evidence>
<protein>
    <submittedName>
        <fullName evidence="2">Uncharacterized protein</fullName>
    </submittedName>
</protein>
<dbReference type="AlphaFoldDB" id="A0A7D5Z7J7"/>
<dbReference type="RefSeq" id="XP_065986794.1">
    <property type="nucleotide sequence ID" value="XM_066130625.1"/>
</dbReference>
<dbReference type="Proteomes" id="UP000510686">
    <property type="component" value="Chromosome 3"/>
</dbReference>
<evidence type="ECO:0000313" key="2">
    <source>
        <dbReference type="EMBL" id="QLI69408.1"/>
    </source>
</evidence>
<dbReference type="EMBL" id="CP058934">
    <property type="protein sequence ID" value="QLI69408.1"/>
    <property type="molecule type" value="Genomic_DNA"/>
</dbReference>
<dbReference type="GeneID" id="90967804"/>
<feature type="region of interest" description="Disordered" evidence="1">
    <location>
        <begin position="1"/>
        <end position="27"/>
    </location>
</feature>
<reference evidence="2 3" key="1">
    <citation type="submission" date="2020-07" db="EMBL/GenBank/DDBJ databases">
        <title>Telomere length de novo assembly of all 7 chromosomes of the fungus, Metarhizium brunneum, using a novel assembly pipeline.</title>
        <authorList>
            <person name="Saud z."/>
            <person name="Kortsinoglou A."/>
            <person name="Kouvelis V.N."/>
            <person name="Butt T.M."/>
        </authorList>
    </citation>
    <scope>NUCLEOTIDE SEQUENCE [LARGE SCALE GENOMIC DNA]</scope>
    <source>
        <strain evidence="2 3">4556</strain>
    </source>
</reference>